<evidence type="ECO:0000256" key="2">
    <source>
        <dbReference type="ARBA" id="ARBA00022833"/>
    </source>
</evidence>
<dbReference type="GO" id="GO:0044183">
    <property type="term" value="F:protein folding chaperone"/>
    <property type="evidence" value="ECO:0007669"/>
    <property type="project" value="TreeGrafter"/>
</dbReference>
<dbReference type="CDD" id="cd00498">
    <property type="entry name" value="Hsp33"/>
    <property type="match status" value="1"/>
</dbReference>
<dbReference type="Gene3D" id="1.10.287.480">
    <property type="entry name" value="helix hairpin bin"/>
    <property type="match status" value="1"/>
</dbReference>
<dbReference type="GO" id="GO:0005737">
    <property type="term" value="C:cytoplasm"/>
    <property type="evidence" value="ECO:0007669"/>
    <property type="project" value="InterPro"/>
</dbReference>
<evidence type="ECO:0000313" key="6">
    <source>
        <dbReference type="EMBL" id="TVO53337.1"/>
    </source>
</evidence>
<evidence type="ECO:0000256" key="3">
    <source>
        <dbReference type="ARBA" id="ARBA00023157"/>
    </source>
</evidence>
<dbReference type="OrthoDB" id="9793753at2"/>
<organism evidence="6 7">
    <name type="scientific">Denitromonas halophila</name>
    <dbReference type="NCBI Taxonomy" id="1629404"/>
    <lineage>
        <taxon>Bacteria</taxon>
        <taxon>Pseudomonadati</taxon>
        <taxon>Pseudomonadota</taxon>
        <taxon>Betaproteobacteria</taxon>
        <taxon>Rhodocyclales</taxon>
        <taxon>Zoogloeaceae</taxon>
        <taxon>Denitromonas</taxon>
    </lineage>
</organism>
<protein>
    <submittedName>
        <fullName evidence="6">Hsp33 family molecular chaperone HslO</fullName>
    </submittedName>
</protein>
<keyword evidence="3" id="KW-1015">Disulfide bond</keyword>
<keyword evidence="4" id="KW-0143">Chaperone</keyword>
<dbReference type="PANTHER" id="PTHR30111">
    <property type="entry name" value="33 KDA CHAPERONIN"/>
    <property type="match status" value="1"/>
</dbReference>
<dbReference type="InterPro" id="IPR016153">
    <property type="entry name" value="Heat_shock_Hsp33_N"/>
</dbReference>
<keyword evidence="7" id="KW-1185">Reference proteome</keyword>
<sequence>MLREDSLVQPFLFDDLDIRGSIVQINDAWRAMTAQRGYAPAVRAVLGELTAVTAIMSANLKQPGRLTFQMQGHGPLSLMVVDCTEALNLRGYAKTDEAVDSSELGGLIGDGHLQLTLDVAGLDQPYQSLVPVEGDTVAAVFEHYLAQSEQQPAALWLVANGDTAAGLFLQKLPDADQRDPDGWARVTSLAATVKPDELRNLPPEDVLARLFHEETVRVFTPRPVLHRWPADPEKVKTMLRGLGRQELESVIETQGVVEIHDDMSNHTYRFDADAIHELFAAPDAPPTQH</sequence>
<reference evidence="6 7" key="1">
    <citation type="submission" date="2019-07" db="EMBL/GenBank/DDBJ databases">
        <title>The pathways for chlorine oxyanion respiration interact through the shared metabolite chlorate.</title>
        <authorList>
            <person name="Barnum T.P."/>
            <person name="Cheng Y."/>
            <person name="Hill K.A."/>
            <person name="Lucas L.N."/>
            <person name="Carlson H.K."/>
            <person name="Coates J.D."/>
        </authorList>
    </citation>
    <scope>NUCLEOTIDE SEQUENCE [LARGE SCALE GENOMIC DNA]</scope>
    <source>
        <strain evidence="6 7">SFB-3</strain>
    </source>
</reference>
<dbReference type="AlphaFoldDB" id="A0A557QKD4"/>
<dbReference type="RefSeq" id="WP_144310570.1">
    <property type="nucleotide sequence ID" value="NZ_VMNK01000015.1"/>
</dbReference>
<proteinExistence type="predicted"/>
<evidence type="ECO:0000256" key="1">
    <source>
        <dbReference type="ARBA" id="ARBA00022490"/>
    </source>
</evidence>
<dbReference type="Gene3D" id="3.90.1280.10">
    <property type="entry name" value="HSP33 redox switch-like"/>
    <property type="match status" value="1"/>
</dbReference>
<dbReference type="InterPro" id="IPR023212">
    <property type="entry name" value="Hsp33_helix_hairpin_bin_dom_sf"/>
</dbReference>
<gene>
    <name evidence="6" type="ORF">FHP91_16295</name>
</gene>
<dbReference type="PIRSF" id="PIRSF005261">
    <property type="entry name" value="Heat_shock_Hsp33"/>
    <property type="match status" value="1"/>
</dbReference>
<dbReference type="GO" id="GO:0051082">
    <property type="term" value="F:unfolded protein binding"/>
    <property type="evidence" value="ECO:0007669"/>
    <property type="project" value="InterPro"/>
</dbReference>
<comment type="caution">
    <text evidence="6">The sequence shown here is derived from an EMBL/GenBank/DDBJ whole genome shotgun (WGS) entry which is preliminary data.</text>
</comment>
<keyword evidence="2" id="KW-0862">Zinc</keyword>
<dbReference type="InterPro" id="IPR000397">
    <property type="entry name" value="Heat_shock_Hsp33"/>
</dbReference>
<accession>A0A557QKD4</accession>
<dbReference type="PANTHER" id="PTHR30111:SF1">
    <property type="entry name" value="33 KDA CHAPERONIN"/>
    <property type="match status" value="1"/>
</dbReference>
<keyword evidence="5" id="KW-0676">Redox-active center</keyword>
<dbReference type="SUPFAM" id="SSF118352">
    <property type="entry name" value="HSP33 redox switch-like"/>
    <property type="match status" value="1"/>
</dbReference>
<dbReference type="SUPFAM" id="SSF64397">
    <property type="entry name" value="Hsp33 domain"/>
    <property type="match status" value="1"/>
</dbReference>
<dbReference type="Gene3D" id="3.55.30.10">
    <property type="entry name" value="Hsp33 domain"/>
    <property type="match status" value="1"/>
</dbReference>
<dbReference type="Proteomes" id="UP000319502">
    <property type="component" value="Unassembled WGS sequence"/>
</dbReference>
<evidence type="ECO:0000256" key="5">
    <source>
        <dbReference type="ARBA" id="ARBA00023284"/>
    </source>
</evidence>
<evidence type="ECO:0000313" key="7">
    <source>
        <dbReference type="Proteomes" id="UP000319502"/>
    </source>
</evidence>
<evidence type="ECO:0000256" key="4">
    <source>
        <dbReference type="ARBA" id="ARBA00023186"/>
    </source>
</evidence>
<dbReference type="EMBL" id="VMNK01000015">
    <property type="protein sequence ID" value="TVO53337.1"/>
    <property type="molecule type" value="Genomic_DNA"/>
</dbReference>
<dbReference type="InterPro" id="IPR016154">
    <property type="entry name" value="Heat_shock_Hsp33_C"/>
</dbReference>
<dbReference type="GO" id="GO:0042026">
    <property type="term" value="P:protein refolding"/>
    <property type="evidence" value="ECO:0007669"/>
    <property type="project" value="TreeGrafter"/>
</dbReference>
<name>A0A557QKD4_9RHOO</name>
<dbReference type="Pfam" id="PF01430">
    <property type="entry name" value="HSP33"/>
    <property type="match status" value="1"/>
</dbReference>
<keyword evidence="1" id="KW-0963">Cytoplasm</keyword>